<proteinExistence type="predicted"/>
<keyword evidence="2" id="KW-1185">Reference proteome</keyword>
<evidence type="ECO:0000313" key="1">
    <source>
        <dbReference type="EMBL" id="KAH7990553.1"/>
    </source>
</evidence>
<accession>A0ACB8EDY2</accession>
<name>A0ACB8EDY2_9SAUR</name>
<dbReference type="EMBL" id="CM037629">
    <property type="protein sequence ID" value="KAH7990553.1"/>
    <property type="molecule type" value="Genomic_DNA"/>
</dbReference>
<organism evidence="1 2">
    <name type="scientific">Sphaerodactylus townsendi</name>
    <dbReference type="NCBI Taxonomy" id="933632"/>
    <lineage>
        <taxon>Eukaryota</taxon>
        <taxon>Metazoa</taxon>
        <taxon>Chordata</taxon>
        <taxon>Craniata</taxon>
        <taxon>Vertebrata</taxon>
        <taxon>Euteleostomi</taxon>
        <taxon>Lepidosauria</taxon>
        <taxon>Squamata</taxon>
        <taxon>Bifurcata</taxon>
        <taxon>Gekkota</taxon>
        <taxon>Sphaerodactylidae</taxon>
        <taxon>Sphaerodactylus</taxon>
    </lineage>
</organism>
<protein>
    <submittedName>
        <fullName evidence="1">Uncharacterized protein</fullName>
    </submittedName>
</protein>
<sequence>MAPASVQPRSETGAAAATGKEPQRGKLRSGSPVGGRSPAPSGEPRAAIFLRLGHHPGAPLRPSPEAPHSVEPPGHELTRRLLIGSGARVNSPRSPMPVWGDVTFPGGDWLARSLPGTRRELEWQQRRGSWGARLPVGFTRCSGFSPGLRAVREAPWGWCPGSCQKPSFLIKNVQLSTSRGEGAGPDSSS</sequence>
<gene>
    <name evidence="1" type="ORF">K3G42_008245</name>
</gene>
<evidence type="ECO:0000313" key="2">
    <source>
        <dbReference type="Proteomes" id="UP000827872"/>
    </source>
</evidence>
<reference evidence="1" key="1">
    <citation type="submission" date="2021-08" db="EMBL/GenBank/DDBJ databases">
        <title>The first chromosome-level gecko genome reveals the dynamic sex chromosomes of Neotropical dwarf geckos (Sphaerodactylidae: Sphaerodactylus).</title>
        <authorList>
            <person name="Pinto B.J."/>
            <person name="Keating S.E."/>
            <person name="Gamble T."/>
        </authorList>
    </citation>
    <scope>NUCLEOTIDE SEQUENCE</scope>
    <source>
        <strain evidence="1">TG3544</strain>
    </source>
</reference>
<comment type="caution">
    <text evidence="1">The sequence shown here is derived from an EMBL/GenBank/DDBJ whole genome shotgun (WGS) entry which is preliminary data.</text>
</comment>
<dbReference type="Proteomes" id="UP000827872">
    <property type="component" value="Linkage Group LG16"/>
</dbReference>